<dbReference type="Proteomes" id="UP001302349">
    <property type="component" value="Chromosome"/>
</dbReference>
<sequence>MEINRREFLAKGGLGLAGGTVGLLSACTEEKKQLETPYINFNKLFEWKMVTTWPPNFPVVGEGCVMMAKWVETMSGGRLKIKVYGGGELVPSLEVFDAVSSGAVEIGHGASYYWAGKVPAAQFFAAVPFGMNAQQMNAWIISSGSIALWEELYEPFRLLPMIAGNTGVQMAGWFNRELNTMDDLKGLKMRIPGLGGKVLSEAGGTSVLQAGGEIYTNLERGVIDAAEWIGPYHDYLMGFQRVAKHYYYPGWHEPGSVLEQMVNKDKFEALPTDLKEIVRAGASKLNEWMLAEFDAKNSLYLKKLREEEGTDIRKLPDVILRELKKISDVMLGDMAQGDPIIKKVYDSFTAFRDQIKPWSDISERAFYNDVLGQ</sequence>
<dbReference type="PANTHER" id="PTHR33376:SF5">
    <property type="entry name" value="EXTRACYTOPLASMIC SOLUTE RECEPTOR PROTEIN"/>
    <property type="match status" value="1"/>
</dbReference>
<dbReference type="Gene3D" id="3.40.190.170">
    <property type="entry name" value="Bacterial extracellular solute-binding protein, family 7"/>
    <property type="match status" value="1"/>
</dbReference>
<keyword evidence="1" id="KW-0732">Signal</keyword>
<dbReference type="PANTHER" id="PTHR33376">
    <property type="match status" value="1"/>
</dbReference>
<dbReference type="InterPro" id="IPR026289">
    <property type="entry name" value="SBP_TakP-like"/>
</dbReference>
<dbReference type="Gene3D" id="3.40.190.10">
    <property type="entry name" value="Periplasmic binding protein-like II"/>
    <property type="match status" value="1"/>
</dbReference>
<dbReference type="RefSeq" id="WP_317488539.1">
    <property type="nucleotide sequence ID" value="NZ_CP136051.1"/>
</dbReference>
<keyword evidence="3" id="KW-1185">Reference proteome</keyword>
<protein>
    <submittedName>
        <fullName evidence="2">TRAP transporter substrate-binding protein</fullName>
    </submittedName>
</protein>
<dbReference type="InterPro" id="IPR038404">
    <property type="entry name" value="TRAP_DctP_sf"/>
</dbReference>
<dbReference type="EMBL" id="CP136051">
    <property type="protein sequence ID" value="WOK05784.1"/>
    <property type="molecule type" value="Genomic_DNA"/>
</dbReference>
<reference evidence="2 3" key="1">
    <citation type="journal article" date="2023" name="Microbiol. Resour. Announc.">
        <title>Complete Genome Sequence of Imperialibacter roseus strain P4T.</title>
        <authorList>
            <person name="Tizabi D.R."/>
            <person name="Bachvaroff T."/>
            <person name="Hill R.T."/>
        </authorList>
    </citation>
    <scope>NUCLEOTIDE SEQUENCE [LARGE SCALE GENOMIC DNA]</scope>
    <source>
        <strain evidence="2 3">P4T</strain>
    </source>
</reference>
<organism evidence="2 3">
    <name type="scientific">Imperialibacter roseus</name>
    <dbReference type="NCBI Taxonomy" id="1324217"/>
    <lineage>
        <taxon>Bacteria</taxon>
        <taxon>Pseudomonadati</taxon>
        <taxon>Bacteroidota</taxon>
        <taxon>Cytophagia</taxon>
        <taxon>Cytophagales</taxon>
        <taxon>Flammeovirgaceae</taxon>
        <taxon>Imperialibacter</taxon>
    </lineage>
</organism>
<dbReference type="PIRSF" id="PIRSF039026">
    <property type="entry name" value="SiaP"/>
    <property type="match status" value="1"/>
</dbReference>
<evidence type="ECO:0000313" key="2">
    <source>
        <dbReference type="EMBL" id="WOK05784.1"/>
    </source>
</evidence>
<name>A0ABZ0IMU4_9BACT</name>
<evidence type="ECO:0000256" key="1">
    <source>
        <dbReference type="ARBA" id="ARBA00022729"/>
    </source>
</evidence>
<dbReference type="Pfam" id="PF03480">
    <property type="entry name" value="DctP"/>
    <property type="match status" value="1"/>
</dbReference>
<accession>A0ABZ0IMU4</accession>
<evidence type="ECO:0000313" key="3">
    <source>
        <dbReference type="Proteomes" id="UP001302349"/>
    </source>
</evidence>
<gene>
    <name evidence="2" type="ORF">RT717_22170</name>
</gene>
<dbReference type="InterPro" id="IPR018389">
    <property type="entry name" value="DctP_fam"/>
</dbReference>
<dbReference type="PROSITE" id="PS51257">
    <property type="entry name" value="PROKAR_LIPOPROTEIN"/>
    <property type="match status" value="1"/>
</dbReference>
<dbReference type="NCBIfam" id="NF037995">
    <property type="entry name" value="TRAP_S1"/>
    <property type="match status" value="1"/>
</dbReference>
<proteinExistence type="predicted"/>
<dbReference type="CDD" id="cd13604">
    <property type="entry name" value="PBP2_TRAP_ketoacid_lactate_like"/>
    <property type="match status" value="1"/>
</dbReference>